<dbReference type="PROSITE" id="PS50893">
    <property type="entry name" value="ABC_TRANSPORTER_2"/>
    <property type="match status" value="1"/>
</dbReference>
<feature type="transmembrane region" description="Helical" evidence="6">
    <location>
        <begin position="390"/>
        <end position="411"/>
    </location>
</feature>
<feature type="transmembrane region" description="Helical" evidence="6">
    <location>
        <begin position="616"/>
        <end position="634"/>
    </location>
</feature>
<evidence type="ECO:0000256" key="6">
    <source>
        <dbReference type="SAM" id="Phobius"/>
    </source>
</evidence>
<feature type="transmembrane region" description="Helical" evidence="6">
    <location>
        <begin position="497"/>
        <end position="521"/>
    </location>
</feature>
<dbReference type="GO" id="GO:0140359">
    <property type="term" value="F:ABC-type transporter activity"/>
    <property type="evidence" value="ECO:0007669"/>
    <property type="project" value="InterPro"/>
</dbReference>
<sequence length="650" mass="73513">MEQKSAMKKQGWEIEAIGITYKISTKKREHPFKIFTKKKEINQEPRQQVTNLEEASLGTRHVLKDVYCKAKPWEILAIVGPSGAGKSSLLEVLAGKLTPQSGSFFVNQNPINKAQFKKFSGYVTQKDTLFPLLTVEETLMFSAKLRLRLPQDQLSSKVKFLMHELGLDHVAMTRVGDDRVRGISGGERRRVSIGVDVIHDPEVLLLDEPTSGLDSTSALQIIDMLKLMAETRGRTIILSIHQPGFRIVKLFNSVLLMANGSVLHHGTVDQLGVNLRTMGMQLPLHANVIEFALESIDTVQQQRKVLQQETQPQLLSSSTTKSLQKKVEVGESRSGKFTLQQLFQQAKVVDEESIDFGFDFPLGFANSRLQETLILTHRFSKNIFRTKELFACRTIQMLISGLVLGSIFYNLKDDLTGAEERVGLFAFILTFLLSCTTEALPIFLQEREILMKETSCGSYRVSSYAIANGLVYLPFLLILAILFSIPLYWLVGLNPNFMAFMHFLLLIWLILYTANSVVVCFSALVPNFIVGNSVISGVMGSFFLFSGYFISKHGMPNYWIFMHYISLFKYPFEGFLINEFSNSGKCLEYMFGKCMVSAEDLLREEGYGEDGKWRNVVVMVCFILVYRFISYVILRLRYCPSISSFKGSLV</sequence>
<feature type="transmembrane region" description="Helical" evidence="6">
    <location>
        <begin position="465"/>
        <end position="491"/>
    </location>
</feature>
<feature type="transmembrane region" description="Helical" evidence="6">
    <location>
        <begin position="528"/>
        <end position="550"/>
    </location>
</feature>
<dbReference type="PANTHER" id="PTHR48041:SF79">
    <property type="entry name" value="ABC TRANSPORTER G FAMILY MEMBER 5"/>
    <property type="match status" value="1"/>
</dbReference>
<keyword evidence="2" id="KW-0813">Transport</keyword>
<evidence type="ECO:0000259" key="7">
    <source>
        <dbReference type="PROSITE" id="PS50893"/>
    </source>
</evidence>
<dbReference type="InterPro" id="IPR003593">
    <property type="entry name" value="AAA+_ATPase"/>
</dbReference>
<proteinExistence type="predicted"/>
<dbReference type="InterPro" id="IPR050352">
    <property type="entry name" value="ABCG_transporters"/>
</dbReference>
<dbReference type="GO" id="GO:0016887">
    <property type="term" value="F:ATP hydrolysis activity"/>
    <property type="evidence" value="ECO:0007669"/>
    <property type="project" value="InterPro"/>
</dbReference>
<dbReference type="InterPro" id="IPR013525">
    <property type="entry name" value="ABC2_TM"/>
</dbReference>
<evidence type="ECO:0000256" key="1">
    <source>
        <dbReference type="ARBA" id="ARBA00004141"/>
    </source>
</evidence>
<keyword evidence="5 6" id="KW-0472">Membrane</keyword>
<feature type="transmembrane region" description="Helical" evidence="6">
    <location>
        <begin position="423"/>
        <end position="444"/>
    </location>
</feature>
<accession>A0A8X8CW61</accession>
<reference evidence="8" key="1">
    <citation type="journal article" date="2020" name="bioRxiv">
        <title>Hybrid origin of Populus tomentosa Carr. identified through genome sequencing and phylogenomic analysis.</title>
        <authorList>
            <person name="An X."/>
            <person name="Gao K."/>
            <person name="Chen Z."/>
            <person name="Li J."/>
            <person name="Yang X."/>
            <person name="Yang X."/>
            <person name="Zhou J."/>
            <person name="Guo T."/>
            <person name="Zhao T."/>
            <person name="Huang S."/>
            <person name="Miao D."/>
            <person name="Khan W.U."/>
            <person name="Rao P."/>
            <person name="Ye M."/>
            <person name="Lei B."/>
            <person name="Liao W."/>
            <person name="Wang J."/>
            <person name="Ji L."/>
            <person name="Li Y."/>
            <person name="Guo B."/>
            <person name="Mustafa N.S."/>
            <person name="Li S."/>
            <person name="Yun Q."/>
            <person name="Keller S.R."/>
            <person name="Mao J."/>
            <person name="Zhang R."/>
            <person name="Strauss S.H."/>
        </authorList>
    </citation>
    <scope>NUCLEOTIDE SEQUENCE</scope>
    <source>
        <strain evidence="8">GM15</strain>
        <tissue evidence="8">Leaf</tissue>
    </source>
</reference>
<organism evidence="8 9">
    <name type="scientific">Populus tomentosa</name>
    <name type="common">Chinese white poplar</name>
    <dbReference type="NCBI Taxonomy" id="118781"/>
    <lineage>
        <taxon>Eukaryota</taxon>
        <taxon>Viridiplantae</taxon>
        <taxon>Streptophyta</taxon>
        <taxon>Embryophyta</taxon>
        <taxon>Tracheophyta</taxon>
        <taxon>Spermatophyta</taxon>
        <taxon>Magnoliopsida</taxon>
        <taxon>eudicotyledons</taxon>
        <taxon>Gunneridae</taxon>
        <taxon>Pentapetalae</taxon>
        <taxon>rosids</taxon>
        <taxon>fabids</taxon>
        <taxon>Malpighiales</taxon>
        <taxon>Salicaceae</taxon>
        <taxon>Saliceae</taxon>
        <taxon>Populus</taxon>
    </lineage>
</organism>
<evidence type="ECO:0000313" key="8">
    <source>
        <dbReference type="EMBL" id="KAG6768532.1"/>
    </source>
</evidence>
<feature type="domain" description="ABC transporter" evidence="7">
    <location>
        <begin position="47"/>
        <end position="284"/>
    </location>
</feature>
<dbReference type="Pfam" id="PF01061">
    <property type="entry name" value="ABC2_membrane"/>
    <property type="match status" value="1"/>
</dbReference>
<dbReference type="InterPro" id="IPR003439">
    <property type="entry name" value="ABC_transporter-like_ATP-bd"/>
</dbReference>
<evidence type="ECO:0000256" key="4">
    <source>
        <dbReference type="ARBA" id="ARBA00022989"/>
    </source>
</evidence>
<keyword evidence="4 6" id="KW-1133">Transmembrane helix</keyword>
<keyword evidence="9" id="KW-1185">Reference proteome</keyword>
<name>A0A8X8CW61_POPTO</name>
<dbReference type="PROSITE" id="PS00211">
    <property type="entry name" value="ABC_TRANSPORTER_1"/>
    <property type="match status" value="1"/>
</dbReference>
<dbReference type="Pfam" id="PF00005">
    <property type="entry name" value="ABC_tran"/>
    <property type="match status" value="1"/>
</dbReference>
<dbReference type="EMBL" id="JAAWWB010000013">
    <property type="protein sequence ID" value="KAG6768532.1"/>
    <property type="molecule type" value="Genomic_DNA"/>
</dbReference>
<comment type="subcellular location">
    <subcellularLocation>
        <location evidence="1">Membrane</location>
        <topology evidence="1">Multi-pass membrane protein</topology>
    </subcellularLocation>
</comment>
<dbReference type="GO" id="GO:0016020">
    <property type="term" value="C:membrane"/>
    <property type="evidence" value="ECO:0007669"/>
    <property type="project" value="UniProtKB-SubCell"/>
</dbReference>
<comment type="caution">
    <text evidence="8">The sequence shown here is derived from an EMBL/GenBank/DDBJ whole genome shotgun (WGS) entry which is preliminary data.</text>
</comment>
<dbReference type="InterPro" id="IPR017871">
    <property type="entry name" value="ABC_transporter-like_CS"/>
</dbReference>
<gene>
    <name evidence="8" type="ORF">POTOM_027454</name>
</gene>
<dbReference type="FunFam" id="3.40.50.300:FF:001644">
    <property type="entry name" value="ABC transporter G family member 5"/>
    <property type="match status" value="1"/>
</dbReference>
<dbReference type="PANTHER" id="PTHR48041">
    <property type="entry name" value="ABC TRANSPORTER G FAMILY MEMBER 28"/>
    <property type="match status" value="1"/>
</dbReference>
<dbReference type="GO" id="GO:0005524">
    <property type="term" value="F:ATP binding"/>
    <property type="evidence" value="ECO:0007669"/>
    <property type="project" value="InterPro"/>
</dbReference>
<evidence type="ECO:0000256" key="3">
    <source>
        <dbReference type="ARBA" id="ARBA00022692"/>
    </source>
</evidence>
<dbReference type="SMART" id="SM00382">
    <property type="entry name" value="AAA"/>
    <property type="match status" value="1"/>
</dbReference>
<evidence type="ECO:0000256" key="5">
    <source>
        <dbReference type="ARBA" id="ARBA00023136"/>
    </source>
</evidence>
<protein>
    <recommendedName>
        <fullName evidence="7">ABC transporter domain-containing protein</fullName>
    </recommendedName>
</protein>
<dbReference type="Proteomes" id="UP000886885">
    <property type="component" value="Chromosome 7A"/>
</dbReference>
<dbReference type="OrthoDB" id="66620at2759"/>
<keyword evidence="3 6" id="KW-0812">Transmembrane</keyword>
<evidence type="ECO:0000313" key="9">
    <source>
        <dbReference type="Proteomes" id="UP000886885"/>
    </source>
</evidence>
<evidence type="ECO:0000256" key="2">
    <source>
        <dbReference type="ARBA" id="ARBA00022448"/>
    </source>
</evidence>
<dbReference type="AlphaFoldDB" id="A0A8X8CW61"/>